<keyword evidence="10" id="KW-0408">Iron</keyword>
<evidence type="ECO:0000256" key="5">
    <source>
        <dbReference type="ARBA" id="ARBA00022617"/>
    </source>
</evidence>
<feature type="transmembrane region" description="Helical" evidence="13">
    <location>
        <begin position="91"/>
        <end position="113"/>
    </location>
</feature>
<dbReference type="EMBL" id="NVUS01000028">
    <property type="protein sequence ID" value="PCI97615.1"/>
    <property type="molecule type" value="Genomic_DNA"/>
</dbReference>
<dbReference type="GO" id="GO:0005886">
    <property type="term" value="C:plasma membrane"/>
    <property type="evidence" value="ECO:0007669"/>
    <property type="project" value="UniProtKB-SubCell"/>
</dbReference>
<evidence type="ECO:0000256" key="9">
    <source>
        <dbReference type="ARBA" id="ARBA00022989"/>
    </source>
</evidence>
<dbReference type="Gene3D" id="1.20.950.20">
    <property type="entry name" value="Transmembrane di-heme cytochromes, Chain C"/>
    <property type="match status" value="1"/>
</dbReference>
<evidence type="ECO:0000256" key="6">
    <source>
        <dbReference type="ARBA" id="ARBA00022692"/>
    </source>
</evidence>
<keyword evidence="7" id="KW-0479">Metal-binding</keyword>
<proteinExistence type="inferred from homology"/>
<evidence type="ECO:0000256" key="11">
    <source>
        <dbReference type="ARBA" id="ARBA00023136"/>
    </source>
</evidence>
<dbReference type="GO" id="GO:0020037">
    <property type="term" value="F:heme binding"/>
    <property type="evidence" value="ECO:0007669"/>
    <property type="project" value="TreeGrafter"/>
</dbReference>
<dbReference type="AlphaFoldDB" id="A0A2A4YTG8"/>
<dbReference type="SUPFAM" id="SSF81342">
    <property type="entry name" value="Transmembrane di-heme cytochromes"/>
    <property type="match status" value="1"/>
</dbReference>
<dbReference type="InterPro" id="IPR052168">
    <property type="entry name" value="Cytochrome_b561_oxidase"/>
</dbReference>
<feature type="transmembrane region" description="Helical" evidence="13">
    <location>
        <begin position="143"/>
        <end position="163"/>
    </location>
</feature>
<organism evidence="15">
    <name type="scientific">OCS116 cluster bacterium</name>
    <dbReference type="NCBI Taxonomy" id="2030921"/>
    <lineage>
        <taxon>Bacteria</taxon>
        <taxon>Pseudomonadati</taxon>
        <taxon>Pseudomonadota</taxon>
        <taxon>Alphaproteobacteria</taxon>
        <taxon>OCS116 cluster</taxon>
    </lineage>
</organism>
<evidence type="ECO:0000256" key="12">
    <source>
        <dbReference type="ARBA" id="ARBA00037975"/>
    </source>
</evidence>
<evidence type="ECO:0000256" key="8">
    <source>
        <dbReference type="ARBA" id="ARBA00022982"/>
    </source>
</evidence>
<sequence length="177" mass="20022">MVVKSSENQYGSGAVMFHWFTAILILSMIPLGIYMHELPVGDLKETLYKAHIVMGIIIFVTTILRIVWKLMDNKVAELKTTPRYQQIMAKALHYIVYAMMLGAAGSGLGYIIFSGLGEQLFLADKVVWPNAHDFLPADVHEKLTIPMIPLLGLHIVAALYHQFVVKDGIFKRMWFKS</sequence>
<comment type="cofactor">
    <cofactor evidence="1">
        <name>heme b</name>
        <dbReference type="ChEBI" id="CHEBI:60344"/>
    </cofactor>
</comment>
<comment type="similarity">
    <text evidence="12">Belongs to the cytochrome b561 family.</text>
</comment>
<reference evidence="15" key="2">
    <citation type="journal article" date="2018" name="ISME J.">
        <title>A dynamic microbial community with high functional redundancy inhabits the cold, oxic subseafloor aquifer.</title>
        <authorList>
            <person name="Tully B.J."/>
            <person name="Wheat C.G."/>
            <person name="Glazer B.T."/>
            <person name="Huber J.A."/>
        </authorList>
    </citation>
    <scope>NUCLEOTIDE SEQUENCE</scope>
    <source>
        <strain evidence="15">NORP83</strain>
    </source>
</reference>
<dbReference type="Pfam" id="PF01292">
    <property type="entry name" value="Ni_hydr_CYTB"/>
    <property type="match status" value="1"/>
</dbReference>
<dbReference type="GO" id="GO:0022904">
    <property type="term" value="P:respiratory electron transport chain"/>
    <property type="evidence" value="ECO:0007669"/>
    <property type="project" value="InterPro"/>
</dbReference>
<evidence type="ECO:0000256" key="2">
    <source>
        <dbReference type="ARBA" id="ARBA00004651"/>
    </source>
</evidence>
<feature type="transmembrane region" description="Helical" evidence="13">
    <location>
        <begin position="47"/>
        <end position="70"/>
    </location>
</feature>
<keyword evidence="11 13" id="KW-0472">Membrane</keyword>
<dbReference type="PANTHER" id="PTHR30529:SF1">
    <property type="entry name" value="CYTOCHROME B561 HOMOLOG 2"/>
    <property type="match status" value="1"/>
</dbReference>
<dbReference type="InterPro" id="IPR011577">
    <property type="entry name" value="Cyt_b561_bac/Ni-Hgenase"/>
</dbReference>
<evidence type="ECO:0000259" key="14">
    <source>
        <dbReference type="Pfam" id="PF01292"/>
    </source>
</evidence>
<dbReference type="GO" id="GO:0046872">
    <property type="term" value="F:metal ion binding"/>
    <property type="evidence" value="ECO:0007669"/>
    <property type="project" value="UniProtKB-KW"/>
</dbReference>
<gene>
    <name evidence="15" type="ORF">COB13_15470</name>
</gene>
<evidence type="ECO:0000256" key="1">
    <source>
        <dbReference type="ARBA" id="ARBA00001970"/>
    </source>
</evidence>
<keyword evidence="8" id="KW-0249">Electron transport</keyword>
<dbReference type="GO" id="GO:0009055">
    <property type="term" value="F:electron transfer activity"/>
    <property type="evidence" value="ECO:0007669"/>
    <property type="project" value="InterPro"/>
</dbReference>
<feature type="domain" description="Cytochrome b561 bacterial/Ni-hydrogenase" evidence="14">
    <location>
        <begin position="10"/>
        <end position="175"/>
    </location>
</feature>
<evidence type="ECO:0000313" key="15">
    <source>
        <dbReference type="EMBL" id="PCI97615.1"/>
    </source>
</evidence>
<feature type="transmembrane region" description="Helical" evidence="13">
    <location>
        <begin position="12"/>
        <end position="35"/>
    </location>
</feature>
<keyword evidence="4" id="KW-1003">Cell membrane</keyword>
<reference key="1">
    <citation type="submission" date="2017-08" db="EMBL/GenBank/DDBJ databases">
        <title>A dynamic microbial community with high functional redundancy inhabits the cold, oxic subseafloor aquifer.</title>
        <authorList>
            <person name="Tully B.J."/>
            <person name="Wheat C.G."/>
            <person name="Glazer B.T."/>
            <person name="Huber J.A."/>
        </authorList>
    </citation>
    <scope>NUCLEOTIDE SEQUENCE [LARGE SCALE GENOMIC DNA]</scope>
</reference>
<dbReference type="PANTHER" id="PTHR30529">
    <property type="entry name" value="CYTOCHROME B561"/>
    <property type="match status" value="1"/>
</dbReference>
<evidence type="ECO:0000256" key="10">
    <source>
        <dbReference type="ARBA" id="ARBA00023004"/>
    </source>
</evidence>
<keyword evidence="9 13" id="KW-1133">Transmembrane helix</keyword>
<evidence type="ECO:0000256" key="4">
    <source>
        <dbReference type="ARBA" id="ARBA00022475"/>
    </source>
</evidence>
<name>A0A2A4YTG8_9PROT</name>
<accession>A0A2A4YTG8</accession>
<evidence type="ECO:0000256" key="13">
    <source>
        <dbReference type="SAM" id="Phobius"/>
    </source>
</evidence>
<protein>
    <recommendedName>
        <fullName evidence="14">Cytochrome b561 bacterial/Ni-hydrogenase domain-containing protein</fullName>
    </recommendedName>
</protein>
<comment type="subcellular location">
    <subcellularLocation>
        <location evidence="2">Cell membrane</location>
        <topology evidence="2">Multi-pass membrane protein</topology>
    </subcellularLocation>
</comment>
<comment type="caution">
    <text evidence="15">The sequence shown here is derived from an EMBL/GenBank/DDBJ whole genome shotgun (WGS) entry which is preliminary data.</text>
</comment>
<evidence type="ECO:0000256" key="7">
    <source>
        <dbReference type="ARBA" id="ARBA00022723"/>
    </source>
</evidence>
<keyword evidence="5" id="KW-0349">Heme</keyword>
<dbReference type="InterPro" id="IPR016174">
    <property type="entry name" value="Di-haem_cyt_TM"/>
</dbReference>
<keyword evidence="3" id="KW-0813">Transport</keyword>
<evidence type="ECO:0000256" key="3">
    <source>
        <dbReference type="ARBA" id="ARBA00022448"/>
    </source>
</evidence>
<keyword evidence="6 13" id="KW-0812">Transmembrane</keyword>